<evidence type="ECO:0000256" key="1">
    <source>
        <dbReference type="ARBA" id="ARBA00006484"/>
    </source>
</evidence>
<dbReference type="AlphaFoldDB" id="A0A5D0NKG3"/>
<accession>A0A5D0NKG3</accession>
<dbReference type="SUPFAM" id="SSF51735">
    <property type="entry name" value="NAD(P)-binding Rossmann-fold domains"/>
    <property type="match status" value="1"/>
</dbReference>
<proteinExistence type="inferred from homology"/>
<dbReference type="Gene3D" id="3.40.50.720">
    <property type="entry name" value="NAD(P)-binding Rossmann-like Domain"/>
    <property type="match status" value="1"/>
</dbReference>
<dbReference type="PRINTS" id="PR00080">
    <property type="entry name" value="SDRFAMILY"/>
</dbReference>
<keyword evidence="2" id="KW-0521">NADP</keyword>
<dbReference type="EMBL" id="VSFG01000004">
    <property type="protein sequence ID" value="TYB44970.1"/>
    <property type="molecule type" value="Genomic_DNA"/>
</dbReference>
<dbReference type="PANTHER" id="PTHR43490:SF99">
    <property type="entry name" value="SHORT-CHAIN DEHYDROGENASE_REDUCTASE"/>
    <property type="match status" value="1"/>
</dbReference>
<dbReference type="STRING" id="1220554.GCA_001552135_07228"/>
<dbReference type="Proteomes" id="UP000323380">
    <property type="component" value="Unassembled WGS sequence"/>
</dbReference>
<comment type="caution">
    <text evidence="5">The sequence shown here is derived from an EMBL/GenBank/DDBJ whole genome shotgun (WGS) entry which is preliminary data.</text>
</comment>
<reference evidence="5 6" key="1">
    <citation type="submission" date="2019-08" db="EMBL/GenBank/DDBJ databases">
        <title>Actinomadura sp. nov. CYP1-5 isolated from mountain soil.</title>
        <authorList>
            <person name="Songsumanus A."/>
            <person name="Kuncharoen N."/>
            <person name="Kudo T."/>
            <person name="Yuki M."/>
            <person name="Igarashi Y."/>
            <person name="Tanasupawat S."/>
        </authorList>
    </citation>
    <scope>NUCLEOTIDE SEQUENCE [LARGE SCALE GENOMIC DNA]</scope>
    <source>
        <strain evidence="5 6">JCM 14158</strain>
    </source>
</reference>
<dbReference type="InterPro" id="IPR002347">
    <property type="entry name" value="SDR_fam"/>
</dbReference>
<dbReference type="InterPro" id="IPR045313">
    <property type="entry name" value="CBR1-like"/>
</dbReference>
<evidence type="ECO:0000313" key="6">
    <source>
        <dbReference type="Proteomes" id="UP000323380"/>
    </source>
</evidence>
<keyword evidence="3" id="KW-0560">Oxidoreductase</keyword>
<dbReference type="InterPro" id="IPR036291">
    <property type="entry name" value="NAD(P)-bd_dom_sf"/>
</dbReference>
<dbReference type="CDD" id="cd05324">
    <property type="entry name" value="carb_red_PTCR-like_SDR_c"/>
    <property type="match status" value="1"/>
</dbReference>
<protein>
    <submittedName>
        <fullName evidence="5">SDR family oxidoreductase</fullName>
    </submittedName>
</protein>
<evidence type="ECO:0000313" key="5">
    <source>
        <dbReference type="EMBL" id="TYB44970.1"/>
    </source>
</evidence>
<dbReference type="Pfam" id="PF00106">
    <property type="entry name" value="adh_short"/>
    <property type="match status" value="1"/>
</dbReference>
<dbReference type="RefSeq" id="WP_067902710.1">
    <property type="nucleotide sequence ID" value="NZ_VSFG01000004.1"/>
</dbReference>
<name>A0A5D0NKG3_9ACTN</name>
<dbReference type="GO" id="GO:0016616">
    <property type="term" value="F:oxidoreductase activity, acting on the CH-OH group of donors, NAD or NADP as acceptor"/>
    <property type="evidence" value="ECO:0007669"/>
    <property type="project" value="InterPro"/>
</dbReference>
<evidence type="ECO:0000256" key="3">
    <source>
        <dbReference type="ARBA" id="ARBA00023002"/>
    </source>
</evidence>
<comment type="similarity">
    <text evidence="1 4">Belongs to the short-chain dehydrogenases/reductases (SDR) family.</text>
</comment>
<dbReference type="PANTHER" id="PTHR43490">
    <property type="entry name" value="(+)-NEOMENTHOL DEHYDROGENASE"/>
    <property type="match status" value="1"/>
</dbReference>
<organism evidence="5 6">
    <name type="scientific">Actinomadura chibensis</name>
    <dbReference type="NCBI Taxonomy" id="392828"/>
    <lineage>
        <taxon>Bacteria</taxon>
        <taxon>Bacillati</taxon>
        <taxon>Actinomycetota</taxon>
        <taxon>Actinomycetes</taxon>
        <taxon>Streptosporangiales</taxon>
        <taxon>Thermomonosporaceae</taxon>
        <taxon>Actinomadura</taxon>
    </lineage>
</organism>
<evidence type="ECO:0000256" key="2">
    <source>
        <dbReference type="ARBA" id="ARBA00022857"/>
    </source>
</evidence>
<dbReference type="PRINTS" id="PR00081">
    <property type="entry name" value="GDHRDH"/>
</dbReference>
<sequence length="247" mass="25664">MTGETIVLITGANRGVGRAAARRLAERGATVLLGSRDLGRGEKAAEALRADGGDVRALRLDVTDAATIEAAARRIDERFGRLDVLVNNAGISGSPGPTAPATADLNLVRRVFETNVFGVIAVTNAMLPLLSRSAAARIVNVSSGVGSLSFMTDPDHPMSRLPGHAAYPPSKTALNSLTVQYAKDLRERGILINACTPGACATDFTRHLGLPLTRTADDGAAIVVRLATLAPDGPTGGFFDDDGAVPW</sequence>
<keyword evidence="6" id="KW-1185">Reference proteome</keyword>
<gene>
    <name evidence="5" type="ORF">FXF69_22865</name>
</gene>
<evidence type="ECO:0000256" key="4">
    <source>
        <dbReference type="RuleBase" id="RU000363"/>
    </source>
</evidence>